<keyword evidence="5" id="KW-0378">Hydrolase</keyword>
<evidence type="ECO:0000256" key="2">
    <source>
        <dbReference type="ARBA" id="ARBA00008779"/>
    </source>
</evidence>
<evidence type="ECO:0000256" key="4">
    <source>
        <dbReference type="ARBA" id="ARBA00022729"/>
    </source>
</evidence>
<gene>
    <name evidence="7" type="ORF">OFUS_LOCUS13374</name>
</gene>
<dbReference type="EMBL" id="CAIIXF020000006">
    <property type="protein sequence ID" value="CAH1787733.1"/>
    <property type="molecule type" value="Genomic_DNA"/>
</dbReference>
<comment type="cofactor">
    <cofactor evidence="1">
        <name>Ca(2+)</name>
        <dbReference type="ChEBI" id="CHEBI:29108"/>
    </cofactor>
</comment>
<dbReference type="InterPro" id="IPR035874">
    <property type="entry name" value="IDS"/>
</dbReference>
<evidence type="ECO:0000313" key="7">
    <source>
        <dbReference type="EMBL" id="CAH1787733.1"/>
    </source>
</evidence>
<dbReference type="GO" id="GO:0005737">
    <property type="term" value="C:cytoplasm"/>
    <property type="evidence" value="ECO:0007669"/>
    <property type="project" value="TreeGrafter"/>
</dbReference>
<dbReference type="PANTHER" id="PTHR45953:SF1">
    <property type="entry name" value="IDURONATE 2-SULFATASE"/>
    <property type="match status" value="1"/>
</dbReference>
<dbReference type="Gene3D" id="3.40.720.10">
    <property type="entry name" value="Alkaline Phosphatase, subunit A"/>
    <property type="match status" value="1"/>
</dbReference>
<dbReference type="SUPFAM" id="SSF53649">
    <property type="entry name" value="Alkaline phosphatase-like"/>
    <property type="match status" value="1"/>
</dbReference>
<keyword evidence="8" id="KW-1185">Reference proteome</keyword>
<dbReference type="OrthoDB" id="186522at2759"/>
<accession>A0A8J1UW15</accession>
<dbReference type="PANTHER" id="PTHR45953">
    <property type="entry name" value="IDURONATE 2-SULFATASE"/>
    <property type="match status" value="1"/>
</dbReference>
<keyword evidence="6" id="KW-0106">Calcium</keyword>
<organism evidence="7 8">
    <name type="scientific">Owenia fusiformis</name>
    <name type="common">Polychaete worm</name>
    <dbReference type="NCBI Taxonomy" id="6347"/>
    <lineage>
        <taxon>Eukaryota</taxon>
        <taxon>Metazoa</taxon>
        <taxon>Spiralia</taxon>
        <taxon>Lophotrochozoa</taxon>
        <taxon>Annelida</taxon>
        <taxon>Polychaeta</taxon>
        <taxon>Sedentaria</taxon>
        <taxon>Canalipalpata</taxon>
        <taxon>Sabellida</taxon>
        <taxon>Oweniida</taxon>
        <taxon>Oweniidae</taxon>
        <taxon>Owenia</taxon>
    </lineage>
</organism>
<dbReference type="InterPro" id="IPR000917">
    <property type="entry name" value="Sulfatase_N"/>
</dbReference>
<comment type="similarity">
    <text evidence="2">Belongs to the sulfatase family.</text>
</comment>
<evidence type="ECO:0000256" key="3">
    <source>
        <dbReference type="ARBA" id="ARBA00022723"/>
    </source>
</evidence>
<evidence type="ECO:0000313" key="8">
    <source>
        <dbReference type="Proteomes" id="UP000749559"/>
    </source>
</evidence>
<evidence type="ECO:0000256" key="1">
    <source>
        <dbReference type="ARBA" id="ARBA00001913"/>
    </source>
</evidence>
<dbReference type="GO" id="GO:0004423">
    <property type="term" value="F:iduronate-2-sulfatase activity"/>
    <property type="evidence" value="ECO:0007669"/>
    <property type="project" value="InterPro"/>
</dbReference>
<dbReference type="InterPro" id="IPR017850">
    <property type="entry name" value="Alkaline_phosphatase_core_sf"/>
</dbReference>
<dbReference type="PROSITE" id="PS00523">
    <property type="entry name" value="SULFATASE_1"/>
    <property type="match status" value="1"/>
</dbReference>
<dbReference type="InterPro" id="IPR024607">
    <property type="entry name" value="Sulfatase_CS"/>
</dbReference>
<dbReference type="Pfam" id="PF00884">
    <property type="entry name" value="Sulfatase"/>
    <property type="match status" value="1"/>
</dbReference>
<proteinExistence type="inferred from homology"/>
<dbReference type="AlphaFoldDB" id="A0A8J1UW15"/>
<keyword evidence="3" id="KW-0479">Metal-binding</keyword>
<name>A0A8J1UW15_OWEFU</name>
<evidence type="ECO:0000256" key="5">
    <source>
        <dbReference type="ARBA" id="ARBA00022801"/>
    </source>
</evidence>
<protein>
    <submittedName>
        <fullName evidence="7">Uncharacterized protein</fullName>
    </submittedName>
</protein>
<evidence type="ECO:0000256" key="6">
    <source>
        <dbReference type="ARBA" id="ARBA00022837"/>
    </source>
</evidence>
<dbReference type="Proteomes" id="UP000749559">
    <property type="component" value="Unassembled WGS sequence"/>
</dbReference>
<keyword evidence="4" id="KW-0732">Signal</keyword>
<comment type="caution">
    <text evidence="7">The sequence shown here is derived from an EMBL/GenBank/DDBJ whole genome shotgun (WGS) entry which is preliminary data.</text>
</comment>
<dbReference type="GO" id="GO:0046872">
    <property type="term" value="F:metal ion binding"/>
    <property type="evidence" value="ECO:0007669"/>
    <property type="project" value="UniProtKB-KW"/>
</dbReference>
<reference evidence="7" key="1">
    <citation type="submission" date="2022-03" db="EMBL/GenBank/DDBJ databases">
        <authorList>
            <person name="Martin C."/>
        </authorList>
    </citation>
    <scope>NUCLEOTIDE SEQUENCE</scope>
</reference>
<sequence length="540" mass="61222">MSSVCIIADKNLSRLTMAGTELRKLALWVTILTLVQLGATQPAPRKNVLFLVSDDMRPEINSFLGPDFPTPIHPTMFTPNLDELAGRSLMLARSYVQQAVCSPSRTSLLTGRRPDTTHVYDLVKYFRHVGGNFTTIPQYFKQHGYMSVGMGKIFHPGHASGGDDPPSWSVPYYHAPSAKYWGPIGRRHSWLAVDESTERQHPLPDSETAQNAIETLRKVAPKAKSGEQPFFVAVGFHKPHLPFIFPEKFIQHYPESVIRLPDNQYAPVDMPPEAWSEYGELRHYSDIAKLNASGHINTTLPKDVVLQLRRAYYSALSYTDSLIGDVIGELKNLGLENNTIISFWGDHGWQLGEHGEWCKHTNFELATHAPMLVYVPGITDKGIKPEKLTEFVDLFPTLVEAAGLPLIPLCPKDSSKIEVCTEGQSMIPLARDPSAPWKQRVFSQYPRSYPVKEVMGYTMRTEKYRYTEWAKFNYKTYMPDWTSLAGVELYDHVTDDEENHNKANDPSYKKIRNTLSQQLHQGWRAALPNVRDNTLYFTPV</sequence>
<dbReference type="CDD" id="cd16030">
    <property type="entry name" value="iduronate-2-sulfatase"/>
    <property type="match status" value="1"/>
</dbReference>